<evidence type="ECO:0000313" key="5">
    <source>
        <dbReference type="EMBL" id="AIB09617.1"/>
    </source>
</evidence>
<keyword evidence="2" id="KW-0539">Nucleus</keyword>
<evidence type="ECO:0000256" key="2">
    <source>
        <dbReference type="ARBA" id="ARBA00023242"/>
    </source>
</evidence>
<dbReference type="PANTHER" id="PTHR12786">
    <property type="entry name" value="SPLICING FACTOR SF3A-RELATED"/>
    <property type="match status" value="1"/>
</dbReference>
<dbReference type="GO" id="GO:0003723">
    <property type="term" value="F:RNA binding"/>
    <property type="evidence" value="ECO:0007669"/>
    <property type="project" value="InterPro"/>
</dbReference>
<keyword evidence="3" id="KW-0812">Transmembrane</keyword>
<evidence type="ECO:0000256" key="3">
    <source>
        <dbReference type="SAM" id="Phobius"/>
    </source>
</evidence>
<dbReference type="Proteomes" id="UP000243670">
    <property type="component" value="Nucleomorph 1"/>
</dbReference>
<evidence type="ECO:0000256" key="1">
    <source>
        <dbReference type="ARBA" id="ARBA00004123"/>
    </source>
</evidence>
<dbReference type="InterPro" id="IPR051421">
    <property type="entry name" value="RNA_Proc_DNA_Dmg_Regulator"/>
</dbReference>
<sequence>MMSKHLKIIKNEKKFFNSVGSMTNKLSLNSNIIKNFTILNKKQLKKKRNFLLFDLYYKPGKFKKFNFSKLNIELFNFYLEYLRNVDLKTFLSYSIFLRLFQNRKFLKLNLKKNINKKLLSFEHNLLNNIENIYYYNNPLILSLGIYNNIYSYFIKFIFSIFHFNIFLKKKNYDKNSNCILYITTNLFFRENKKEVIKIRKNISNYSFLYRKLIKKIKFIKLIIIFKEEFEKIIIKLQYMTHKNKNLKNTIKFNDKNIKNIFGQLYNPLKLPLGWDNKPIPYWLYKLHGLNEIFTCEICGNCKFHGRIAFERHFSETRHINGLRSLGIHYSKIYYEITTISKALELSNYLEKKKNIIKNF</sequence>
<name>A0A060DA77_9EUKA</name>
<dbReference type="EMBL" id="CP006627">
    <property type="protein sequence ID" value="AIB09617.1"/>
    <property type="molecule type" value="Genomic_DNA"/>
</dbReference>
<evidence type="ECO:0000259" key="4">
    <source>
        <dbReference type="Pfam" id="PF11931"/>
    </source>
</evidence>
<evidence type="ECO:0000313" key="6">
    <source>
        <dbReference type="Proteomes" id="UP000243670"/>
    </source>
</evidence>
<comment type="subcellular location">
    <subcellularLocation>
        <location evidence="1">Nucleus</location>
    </subcellularLocation>
</comment>
<keyword evidence="3" id="KW-1133">Transmembrane helix</keyword>
<dbReference type="GO" id="GO:0005681">
    <property type="term" value="C:spliceosomal complex"/>
    <property type="evidence" value="ECO:0007669"/>
    <property type="project" value="InterPro"/>
</dbReference>
<dbReference type="GO" id="GO:0000398">
    <property type="term" value="P:mRNA splicing, via spliceosome"/>
    <property type="evidence" value="ECO:0007669"/>
    <property type="project" value="InterPro"/>
</dbReference>
<proteinExistence type="predicted"/>
<accession>A0A060DA77</accession>
<dbReference type="AlphaFoldDB" id="A0A060DA77"/>
<gene>
    <name evidence="5" type="primary">sf3a3</name>
    <name evidence="5" type="ORF">M951_chr1137</name>
</gene>
<dbReference type="PANTHER" id="PTHR12786:SF2">
    <property type="entry name" value="SPLICING FACTOR 3A SUBUNIT 3"/>
    <property type="match status" value="1"/>
</dbReference>
<reference evidence="5 6" key="1">
    <citation type="journal article" date="2014" name="BMC Genomics">
        <title>Nucleomorph and plastid genome sequences of the chlorarachniophyte Lotharella oceanica: convergent reductive evolution and frequent recombination in nucleomorph-bearing algae.</title>
        <authorList>
            <person name="Tanifuji G."/>
            <person name="Onodera N.T."/>
            <person name="Brown M.W."/>
            <person name="Curtis B.A."/>
            <person name="Roger A.J."/>
            <person name="Ka-Shu Wong G."/>
            <person name="Melkonian M."/>
            <person name="Archibald J.M."/>
        </authorList>
    </citation>
    <scope>NUCLEOTIDE SEQUENCE [LARGE SCALE GENOMIC DNA]</scope>
    <source>
        <strain evidence="5 6">CCMP622</strain>
    </source>
</reference>
<keyword evidence="5" id="KW-0542">Nucleomorph</keyword>
<feature type="domain" description="Splicing factor SF3a60 /Prp9 subunit C-terminal" evidence="4">
    <location>
        <begin position="269"/>
        <end position="354"/>
    </location>
</feature>
<geneLocation type="nucleomorph" evidence="5"/>
<protein>
    <submittedName>
        <fullName evidence="5">Splicing factor 3a subunit 3</fullName>
    </submittedName>
</protein>
<keyword evidence="3" id="KW-0472">Membrane</keyword>
<dbReference type="InterPro" id="IPR024598">
    <property type="entry name" value="SF3a60/Prp9_C"/>
</dbReference>
<dbReference type="Pfam" id="PF11931">
    <property type="entry name" value="SF3a60_Prp9_C"/>
    <property type="match status" value="1"/>
</dbReference>
<organism evidence="5 6">
    <name type="scientific">Lotharella oceanica</name>
    <dbReference type="NCBI Taxonomy" id="641309"/>
    <lineage>
        <taxon>Eukaryota</taxon>
        <taxon>Sar</taxon>
        <taxon>Rhizaria</taxon>
        <taxon>Cercozoa</taxon>
        <taxon>Chlorarachniophyceae</taxon>
        <taxon>Lotharella</taxon>
    </lineage>
</organism>
<feature type="transmembrane region" description="Helical" evidence="3">
    <location>
        <begin position="149"/>
        <end position="167"/>
    </location>
</feature>